<dbReference type="PROSITE" id="PS50966">
    <property type="entry name" value="ZF_SWIM"/>
    <property type="match status" value="1"/>
</dbReference>
<dbReference type="OrthoDB" id="10022757at2759"/>
<dbReference type="RefSeq" id="XP_002433013.1">
    <property type="nucleotide sequence ID" value="XM_002432968.1"/>
</dbReference>
<dbReference type="InterPro" id="IPR031630">
    <property type="entry name" value="CCDC117"/>
</dbReference>
<feature type="domain" description="SWIM-type" evidence="3">
    <location>
        <begin position="55"/>
        <end position="92"/>
    </location>
</feature>
<evidence type="ECO:0000256" key="1">
    <source>
        <dbReference type="PROSITE-ProRule" id="PRU00325"/>
    </source>
</evidence>
<name>E0W3R9_PEDHC</name>
<organism>
    <name type="scientific">Pediculus humanus subsp. corporis</name>
    <name type="common">Body louse</name>
    <dbReference type="NCBI Taxonomy" id="121224"/>
    <lineage>
        <taxon>Eukaryota</taxon>
        <taxon>Metazoa</taxon>
        <taxon>Ecdysozoa</taxon>
        <taxon>Arthropoda</taxon>
        <taxon>Hexapoda</taxon>
        <taxon>Insecta</taxon>
        <taxon>Pterygota</taxon>
        <taxon>Neoptera</taxon>
        <taxon>Paraneoptera</taxon>
        <taxon>Psocodea</taxon>
        <taxon>Troctomorpha</taxon>
        <taxon>Phthiraptera</taxon>
        <taxon>Anoplura</taxon>
        <taxon>Pediculidae</taxon>
        <taxon>Pediculus</taxon>
    </lineage>
</organism>
<dbReference type="Pfam" id="PF04434">
    <property type="entry name" value="SWIM"/>
    <property type="match status" value="1"/>
</dbReference>
<dbReference type="AlphaFoldDB" id="E0W3R9"/>
<evidence type="ECO:0000256" key="2">
    <source>
        <dbReference type="SAM" id="MobiDB-lite"/>
    </source>
</evidence>
<dbReference type="PANTHER" id="PTHR28498">
    <property type="entry name" value="ZINC FINGER SWIM DOMAIN-CONTAINING PROTEIN 7"/>
    <property type="match status" value="1"/>
</dbReference>
<gene>
    <name evidence="4" type="ORF">Phum_PHUM609160</name>
</gene>
<evidence type="ECO:0000259" key="3">
    <source>
        <dbReference type="PROSITE" id="PS50966"/>
    </source>
</evidence>
<accession>E0W3R9</accession>
<keyword evidence="1" id="KW-0479">Metal-binding</keyword>
<reference evidence="4" key="2">
    <citation type="submission" date="2007-04" db="EMBL/GenBank/DDBJ databases">
        <title>The genome of the human body louse.</title>
        <authorList>
            <consortium name="The Human Body Louse Genome Consortium"/>
            <person name="Kirkness E."/>
            <person name="Walenz B."/>
            <person name="Hass B."/>
            <person name="Bruggner R."/>
            <person name="Strausberg R."/>
        </authorList>
    </citation>
    <scope>NUCLEOTIDE SEQUENCE</scope>
    <source>
        <strain evidence="4">USDA</strain>
    </source>
</reference>
<proteinExistence type="predicted"/>
<dbReference type="GO" id="GO:0097196">
    <property type="term" value="C:Shu complex"/>
    <property type="evidence" value="ECO:0007669"/>
    <property type="project" value="TreeGrafter"/>
</dbReference>
<feature type="region of interest" description="Disordered" evidence="2">
    <location>
        <begin position="291"/>
        <end position="320"/>
    </location>
</feature>
<dbReference type="CTD" id="8237154"/>
<sequence length="364" mass="41313">MANLTDQDLISLNALFGETFEKALEILEGNKITYFHLKQTNIGIYQVEGSLCKSYMIYSSVNYCSCPFYKHQVAEGAQIICKHVLASILADITGKRLSIETTDEHLRDLILESGTILKGWNTKDTCMEQYMYSSPTAPFMFPDSNNWSHVPPQTMPWGTPAELQPSVVRFTAGNFNGSTLLSCKRKSEPPIDMPPAKMLVTDEKMAAHMQSLHISEIENEKMLSNMSCKDESMETDSLPKLILSDEIKNLKTDMIFPESVFKRLEKPEMALVLWQPPLISVESKLNKLNKSCKTKNEESDEKSTDNNNSLREKTDDKSMDITMEANIMNNIDNTFRPIDPVPKPSTPTQYYQPVPHFQGYTSFF</sequence>
<dbReference type="PANTHER" id="PTHR28498:SF1">
    <property type="entry name" value="ZINC FINGER SWIM DOMAIN-CONTAINING PROTEIN 7"/>
    <property type="match status" value="1"/>
</dbReference>
<keyword evidence="1" id="KW-0863">Zinc-finger</keyword>
<protein>
    <recommendedName>
        <fullName evidence="3">SWIM-type domain-containing protein</fullName>
    </recommendedName>
</protein>
<evidence type="ECO:0000313" key="4">
    <source>
        <dbReference type="EMBL" id="EEB20275.1"/>
    </source>
</evidence>
<dbReference type="GO" id="GO:0000724">
    <property type="term" value="P:double-strand break repair via homologous recombination"/>
    <property type="evidence" value="ECO:0007669"/>
    <property type="project" value="TreeGrafter"/>
</dbReference>
<dbReference type="Pfam" id="PF15810">
    <property type="entry name" value="CCDC117"/>
    <property type="match status" value="1"/>
</dbReference>
<dbReference type="EMBL" id="DS235882">
    <property type="protein sequence ID" value="EEB20275.1"/>
    <property type="molecule type" value="Genomic_DNA"/>
</dbReference>
<dbReference type="GeneID" id="8237154"/>
<keyword evidence="1" id="KW-0862">Zinc</keyword>
<dbReference type="KEGG" id="phu:Phum_PHUM609160"/>
<reference evidence="4" key="1">
    <citation type="submission" date="2007-04" db="EMBL/GenBank/DDBJ databases">
        <title>Annotation of Pediculus humanus corporis strain USDA.</title>
        <authorList>
            <person name="Kirkness E."/>
            <person name="Hannick L."/>
            <person name="Hass B."/>
            <person name="Bruggner R."/>
            <person name="Lawson D."/>
            <person name="Bidwell S."/>
            <person name="Joardar V."/>
            <person name="Caler E."/>
            <person name="Walenz B."/>
            <person name="Inman J."/>
            <person name="Schobel S."/>
            <person name="Galinsky K."/>
            <person name="Amedeo P."/>
            <person name="Strausberg R."/>
        </authorList>
    </citation>
    <scope>NUCLEOTIDE SEQUENCE</scope>
    <source>
        <strain evidence="4">USDA</strain>
    </source>
</reference>
<dbReference type="InterPro" id="IPR007527">
    <property type="entry name" value="Znf_SWIM"/>
</dbReference>
<dbReference type="GO" id="GO:0008270">
    <property type="term" value="F:zinc ion binding"/>
    <property type="evidence" value="ECO:0007669"/>
    <property type="project" value="UniProtKB-KW"/>
</dbReference>
<feature type="compositionally biased region" description="Basic and acidic residues" evidence="2">
    <location>
        <begin position="294"/>
        <end position="319"/>
    </location>
</feature>
<dbReference type="eggNOG" id="ENOG502T93P">
    <property type="taxonomic scope" value="Eukaryota"/>
</dbReference>
<dbReference type="HOGENOM" id="CLU_761427_0_0_1"/>
<feature type="region of interest" description="Disordered" evidence="2">
    <location>
        <begin position="332"/>
        <end position="352"/>
    </location>
</feature>